<comment type="caution">
    <text evidence="1">The sequence shown here is derived from an EMBL/GenBank/DDBJ whole genome shotgun (WGS) entry which is preliminary data.</text>
</comment>
<organism evidence="1 2">
    <name type="scientific">Ostreobium quekettii</name>
    <dbReference type="NCBI Taxonomy" id="121088"/>
    <lineage>
        <taxon>Eukaryota</taxon>
        <taxon>Viridiplantae</taxon>
        <taxon>Chlorophyta</taxon>
        <taxon>core chlorophytes</taxon>
        <taxon>Ulvophyceae</taxon>
        <taxon>TCBD clade</taxon>
        <taxon>Bryopsidales</taxon>
        <taxon>Ostreobineae</taxon>
        <taxon>Ostreobiaceae</taxon>
        <taxon>Ostreobium</taxon>
    </lineage>
</organism>
<evidence type="ECO:0000313" key="2">
    <source>
        <dbReference type="Proteomes" id="UP000708148"/>
    </source>
</evidence>
<dbReference type="Proteomes" id="UP000708148">
    <property type="component" value="Unassembled WGS sequence"/>
</dbReference>
<proteinExistence type="predicted"/>
<dbReference type="EMBL" id="CAJHUC010000475">
    <property type="protein sequence ID" value="CAD7696421.1"/>
    <property type="molecule type" value="Genomic_DNA"/>
</dbReference>
<protein>
    <submittedName>
        <fullName evidence="1">Uncharacterized protein</fullName>
    </submittedName>
</protein>
<sequence length="400" mass="43729">MAKFGVPNELSSVYQVTCDGAWGPRGKGAKLTVQLTCSEYCRCGEELHQTLCRNTPQDGESRLFRGSAWAGALYRDFVTGGKSGAKQRLVLTNDMNMHPMRRHLTYQQLFAKYSEERRLDGPTLGEVLQTRAQRRVVVMDDFDSMGCEVAPGTWCEPLKPGDVDAAFDYHQTTTSVGTEAGSMKNAAEMDAYIQLFQLCDASAHPLEASMRCRKTGVDVEWVEKALLVAFADPANTLRRGFIWHPIKSSPRSPSNPVKILAEMDPEARRRTVYVAPLDLIHRVTTAGYPESYAPGYKGEGGGRRDIPFLFSYPVGADEVRLVEGKAAVVGTLSLDMVSGASAGATNNIVLVHEAFRSLGSFDGEGAVKKAAAAAGAPHEAILNELWMPNPHVRNTTHQFS</sequence>
<keyword evidence="2" id="KW-1185">Reference proteome</keyword>
<accession>A0A8S1IMV9</accession>
<reference evidence="1" key="1">
    <citation type="submission" date="2020-12" db="EMBL/GenBank/DDBJ databases">
        <authorList>
            <person name="Iha C."/>
        </authorList>
    </citation>
    <scope>NUCLEOTIDE SEQUENCE</scope>
</reference>
<evidence type="ECO:0000313" key="1">
    <source>
        <dbReference type="EMBL" id="CAD7696421.1"/>
    </source>
</evidence>
<dbReference type="AlphaFoldDB" id="A0A8S1IMV9"/>
<gene>
    <name evidence="1" type="ORF">OSTQU699_LOCUS1782</name>
</gene>
<name>A0A8S1IMV9_9CHLO</name>